<evidence type="ECO:0000313" key="1">
    <source>
        <dbReference type="EMBL" id="CAF3736920.1"/>
    </source>
</evidence>
<protein>
    <submittedName>
        <fullName evidence="1">Uncharacterized protein</fullName>
    </submittedName>
</protein>
<sequence>MERIRLATDYSNLTELAIFHFRKDIALNYFTNESSLRSIFQEQFTNLILIKNDKNKDVAKIFEPSVVLYPYLSLYYPPLSLFNLPSTTFSSPILTHLYINVETFADCLYLLDGRLRKLTTLCVIVHHMDTFSETVHNMDKLLNLKCFALKSFLPFQQYDKIILLLRRMSNLEKLTLNLSIQDRNRVIDGTYIQHDILDYMSQLRSFTFYICTYVDLVAVPYKLSSEDIQLTLTNIGQQHISSMVNYVTGVVNYAFEVRAACSIFSLPFEFDYLRDIGNNFPNIVFSYVTYLFIEDITPFEHEFFMRIARSFPLLKHLCIWNQKSQKKAGLVTFSSDKCQLHSIIEYSHLTILDVKWAHKDYIEQFLNGTKTFVPCLTQFEVPYIDDLKVVTKNFTREETRRNCAKVEKITTIQGVIHSKDLCLYFPSLYK</sequence>
<comment type="caution">
    <text evidence="1">The sequence shown here is derived from an EMBL/GenBank/DDBJ whole genome shotgun (WGS) entry which is preliminary data.</text>
</comment>
<organism evidence="1 2">
    <name type="scientific">Adineta steineri</name>
    <dbReference type="NCBI Taxonomy" id="433720"/>
    <lineage>
        <taxon>Eukaryota</taxon>
        <taxon>Metazoa</taxon>
        <taxon>Spiralia</taxon>
        <taxon>Gnathifera</taxon>
        <taxon>Rotifera</taxon>
        <taxon>Eurotatoria</taxon>
        <taxon>Bdelloidea</taxon>
        <taxon>Adinetida</taxon>
        <taxon>Adinetidae</taxon>
        <taxon>Adineta</taxon>
    </lineage>
</organism>
<dbReference type="EMBL" id="CAJOBB010000716">
    <property type="protein sequence ID" value="CAF3736920.1"/>
    <property type="molecule type" value="Genomic_DNA"/>
</dbReference>
<reference evidence="1" key="1">
    <citation type="submission" date="2021-02" db="EMBL/GenBank/DDBJ databases">
        <authorList>
            <person name="Nowell W R."/>
        </authorList>
    </citation>
    <scope>NUCLEOTIDE SEQUENCE</scope>
</reference>
<dbReference type="Proteomes" id="UP000663868">
    <property type="component" value="Unassembled WGS sequence"/>
</dbReference>
<accession>A0A818X8F2</accession>
<proteinExistence type="predicted"/>
<evidence type="ECO:0000313" key="2">
    <source>
        <dbReference type="Proteomes" id="UP000663868"/>
    </source>
</evidence>
<dbReference type="AlphaFoldDB" id="A0A818X8F2"/>
<name>A0A818X8F2_9BILA</name>
<gene>
    <name evidence="1" type="ORF">KXQ929_LOCUS13414</name>
</gene>